<dbReference type="KEGG" id="bse:Bsel_2365"/>
<evidence type="ECO:0000256" key="2">
    <source>
        <dbReference type="ARBA" id="ARBA00005528"/>
    </source>
</evidence>
<dbReference type="STRING" id="439292.Bsel_2365"/>
<feature type="domain" description="Ribosomal RNA small subunit methyltransferase E PUA-like" evidence="14">
    <location>
        <begin position="18"/>
        <end position="64"/>
    </location>
</feature>
<evidence type="ECO:0000256" key="1">
    <source>
        <dbReference type="ARBA" id="ARBA00004496"/>
    </source>
</evidence>
<dbReference type="RefSeq" id="WP_013173289.1">
    <property type="nucleotide sequence ID" value="NC_014219.1"/>
</dbReference>
<protein>
    <recommendedName>
        <fullName evidence="4 12">Ribosomal RNA small subunit methyltransferase E</fullName>
        <ecNumber evidence="3 12">2.1.1.193</ecNumber>
    </recommendedName>
</protein>
<evidence type="ECO:0000313" key="16">
    <source>
        <dbReference type="Proteomes" id="UP000000271"/>
    </source>
</evidence>
<sequence>MQRYFVEADQMKEDLFILTGDDAHHISKVMRMTDGDRIICCMPDGSCGTATIQSTAEGRVHAELETWLKETSEMPVEVTLAQGLPKGDKLELIIQKATELGVSSVIPVQMSRSIAKIDEKKAGKKVVRWRKIAKEAAEQAHRNRVPCISEPVSFTRVQGLVEEYDLVIAAYEEEGKAGNHHALPVLLNGLLPGQRILVIIGPEGGFSPEEIEKLERAGVRSVSIGPRILRTETAPLYVLAAVSYQIELSR</sequence>
<evidence type="ECO:0000256" key="9">
    <source>
        <dbReference type="ARBA" id="ARBA00022691"/>
    </source>
</evidence>
<evidence type="ECO:0000256" key="10">
    <source>
        <dbReference type="ARBA" id="ARBA00025699"/>
    </source>
</evidence>
<dbReference type="PANTHER" id="PTHR30027">
    <property type="entry name" value="RIBOSOMAL RNA SMALL SUBUNIT METHYLTRANSFERASE E"/>
    <property type="match status" value="1"/>
</dbReference>
<dbReference type="Gene3D" id="2.40.240.20">
    <property type="entry name" value="Hypothetical PUA domain-like, domain 1"/>
    <property type="match status" value="1"/>
</dbReference>
<dbReference type="EMBL" id="CP001791">
    <property type="protein sequence ID" value="ADH99867.1"/>
    <property type="molecule type" value="Genomic_DNA"/>
</dbReference>
<dbReference type="GO" id="GO:0005737">
    <property type="term" value="C:cytoplasm"/>
    <property type="evidence" value="ECO:0007669"/>
    <property type="project" value="UniProtKB-SubCell"/>
</dbReference>
<dbReference type="InterPro" id="IPR006700">
    <property type="entry name" value="RsmE"/>
</dbReference>
<proteinExistence type="inferred from homology"/>
<evidence type="ECO:0000256" key="5">
    <source>
        <dbReference type="ARBA" id="ARBA00022490"/>
    </source>
</evidence>
<dbReference type="NCBIfam" id="TIGR00046">
    <property type="entry name" value="RsmE family RNA methyltransferase"/>
    <property type="match status" value="1"/>
</dbReference>
<dbReference type="Gene3D" id="3.40.1280.10">
    <property type="match status" value="1"/>
</dbReference>
<evidence type="ECO:0000259" key="13">
    <source>
        <dbReference type="Pfam" id="PF04452"/>
    </source>
</evidence>
<dbReference type="HOGENOM" id="CLU_067442_3_0_9"/>
<dbReference type="SUPFAM" id="SSF88697">
    <property type="entry name" value="PUA domain-like"/>
    <property type="match status" value="1"/>
</dbReference>
<evidence type="ECO:0000256" key="12">
    <source>
        <dbReference type="PIRNR" id="PIRNR015601"/>
    </source>
</evidence>
<evidence type="ECO:0000313" key="15">
    <source>
        <dbReference type="EMBL" id="ADH99867.1"/>
    </source>
</evidence>
<dbReference type="AlphaFoldDB" id="D6XWB3"/>
<evidence type="ECO:0000259" key="14">
    <source>
        <dbReference type="Pfam" id="PF20260"/>
    </source>
</evidence>
<dbReference type="InterPro" id="IPR015947">
    <property type="entry name" value="PUA-like_sf"/>
</dbReference>
<dbReference type="InterPro" id="IPR046887">
    <property type="entry name" value="RsmE_PUA-like"/>
</dbReference>
<dbReference type="NCBIfam" id="NF008691">
    <property type="entry name" value="PRK11713.1-4"/>
    <property type="match status" value="1"/>
</dbReference>
<keyword evidence="6 12" id="KW-0698">rRNA processing</keyword>
<keyword evidence="16" id="KW-1185">Reference proteome</keyword>
<name>D6XWB3_BACIE</name>
<reference evidence="15" key="1">
    <citation type="submission" date="2009-10" db="EMBL/GenBank/DDBJ databases">
        <title>Complete sequence of Bacillus selenitireducens MLS10.</title>
        <authorList>
            <consortium name="US DOE Joint Genome Institute"/>
            <person name="Lucas S."/>
            <person name="Copeland A."/>
            <person name="Lapidus A."/>
            <person name="Glavina del Rio T."/>
            <person name="Dalin E."/>
            <person name="Tice H."/>
            <person name="Bruce D."/>
            <person name="Goodwin L."/>
            <person name="Pitluck S."/>
            <person name="Sims D."/>
            <person name="Brettin T."/>
            <person name="Detter J.C."/>
            <person name="Han C."/>
            <person name="Larimer F."/>
            <person name="Land M."/>
            <person name="Hauser L."/>
            <person name="Kyrpides N."/>
            <person name="Ovchinnikova G."/>
            <person name="Stolz J."/>
        </authorList>
    </citation>
    <scope>NUCLEOTIDE SEQUENCE [LARGE SCALE GENOMIC DNA]</scope>
    <source>
        <strain evidence="15">MLS10</strain>
    </source>
</reference>
<dbReference type="PIRSF" id="PIRSF015601">
    <property type="entry name" value="MTase_slr0722"/>
    <property type="match status" value="1"/>
</dbReference>
<dbReference type="EC" id="2.1.1.193" evidence="3 12"/>
<evidence type="ECO:0000256" key="3">
    <source>
        <dbReference type="ARBA" id="ARBA00012328"/>
    </source>
</evidence>
<evidence type="ECO:0000256" key="4">
    <source>
        <dbReference type="ARBA" id="ARBA00013673"/>
    </source>
</evidence>
<dbReference type="Pfam" id="PF04452">
    <property type="entry name" value="Methyltrans_RNA"/>
    <property type="match status" value="1"/>
</dbReference>
<dbReference type="GO" id="GO:0070475">
    <property type="term" value="P:rRNA base methylation"/>
    <property type="evidence" value="ECO:0007669"/>
    <property type="project" value="TreeGrafter"/>
</dbReference>
<evidence type="ECO:0000256" key="6">
    <source>
        <dbReference type="ARBA" id="ARBA00022552"/>
    </source>
</evidence>
<comment type="catalytic activity">
    <reaction evidence="11 12">
        <text>uridine(1498) in 16S rRNA + S-adenosyl-L-methionine = N(3)-methyluridine(1498) in 16S rRNA + S-adenosyl-L-homocysteine + H(+)</text>
        <dbReference type="Rhea" id="RHEA:42920"/>
        <dbReference type="Rhea" id="RHEA-COMP:10283"/>
        <dbReference type="Rhea" id="RHEA-COMP:10284"/>
        <dbReference type="ChEBI" id="CHEBI:15378"/>
        <dbReference type="ChEBI" id="CHEBI:57856"/>
        <dbReference type="ChEBI" id="CHEBI:59789"/>
        <dbReference type="ChEBI" id="CHEBI:65315"/>
        <dbReference type="ChEBI" id="CHEBI:74502"/>
        <dbReference type="EC" id="2.1.1.193"/>
    </reaction>
</comment>
<evidence type="ECO:0000256" key="8">
    <source>
        <dbReference type="ARBA" id="ARBA00022679"/>
    </source>
</evidence>
<dbReference type="InterPro" id="IPR029028">
    <property type="entry name" value="Alpha/beta_knot_MTases"/>
</dbReference>
<keyword evidence="5 12" id="KW-0963">Cytoplasm</keyword>
<dbReference type="InterPro" id="IPR029026">
    <property type="entry name" value="tRNA_m1G_MTases_N"/>
</dbReference>
<dbReference type="Pfam" id="PF20260">
    <property type="entry name" value="PUA_4"/>
    <property type="match status" value="1"/>
</dbReference>
<dbReference type="InterPro" id="IPR046886">
    <property type="entry name" value="RsmE_MTase_dom"/>
</dbReference>
<evidence type="ECO:0000256" key="7">
    <source>
        <dbReference type="ARBA" id="ARBA00022603"/>
    </source>
</evidence>
<dbReference type="NCBIfam" id="NF008692">
    <property type="entry name" value="PRK11713.1-5"/>
    <property type="match status" value="1"/>
</dbReference>
<keyword evidence="9 12" id="KW-0949">S-adenosyl-L-methionine</keyword>
<dbReference type="PANTHER" id="PTHR30027:SF3">
    <property type="entry name" value="16S RRNA (URACIL(1498)-N(3))-METHYLTRANSFERASE"/>
    <property type="match status" value="1"/>
</dbReference>
<evidence type="ECO:0000256" key="11">
    <source>
        <dbReference type="ARBA" id="ARBA00047944"/>
    </source>
</evidence>
<feature type="domain" description="Ribosomal RNA small subunit methyltransferase E methyltransferase" evidence="13">
    <location>
        <begin position="73"/>
        <end position="242"/>
    </location>
</feature>
<comment type="subcellular location">
    <subcellularLocation>
        <location evidence="1 12">Cytoplasm</location>
    </subcellularLocation>
</comment>
<comment type="similarity">
    <text evidence="2 12">Belongs to the RNA methyltransferase RsmE family.</text>
</comment>
<dbReference type="CDD" id="cd18084">
    <property type="entry name" value="RsmE-like"/>
    <property type="match status" value="1"/>
</dbReference>
<dbReference type="SUPFAM" id="SSF75217">
    <property type="entry name" value="alpha/beta knot"/>
    <property type="match status" value="1"/>
</dbReference>
<dbReference type="GO" id="GO:0070042">
    <property type="term" value="F:rRNA (uridine-N3-)-methyltransferase activity"/>
    <property type="evidence" value="ECO:0007669"/>
    <property type="project" value="TreeGrafter"/>
</dbReference>
<dbReference type="Proteomes" id="UP000000271">
    <property type="component" value="Chromosome"/>
</dbReference>
<accession>D6XWB3</accession>
<keyword evidence="8 12" id="KW-0808">Transferase</keyword>
<comment type="function">
    <text evidence="10 12">Specifically methylates the N3 position of the uracil ring of uridine 1498 (m3U1498) in 16S rRNA. Acts on the fully assembled 30S ribosomal subunit.</text>
</comment>
<organism evidence="15 16">
    <name type="scientific">Bacillus selenitireducens (strain ATCC 700615 / DSM 15326 / MLS10)</name>
    <dbReference type="NCBI Taxonomy" id="439292"/>
    <lineage>
        <taxon>Bacteria</taxon>
        <taxon>Bacillati</taxon>
        <taxon>Bacillota</taxon>
        <taxon>Bacilli</taxon>
        <taxon>Bacillales</taxon>
        <taxon>Bacillaceae</taxon>
        <taxon>Salisediminibacterium</taxon>
    </lineage>
</organism>
<keyword evidence="7 12" id="KW-0489">Methyltransferase</keyword>
<dbReference type="eggNOG" id="COG1385">
    <property type="taxonomic scope" value="Bacteria"/>
</dbReference>
<gene>
    <name evidence="15" type="ordered locus">Bsel_2365</name>
</gene>
<dbReference type="OrthoDB" id="9815641at2"/>